<proteinExistence type="inferred from homology"/>
<dbReference type="OrthoDB" id="9777124at2"/>
<dbReference type="SMART" id="SM01207">
    <property type="entry name" value="G3P_acyltransf"/>
    <property type="match status" value="1"/>
</dbReference>
<comment type="function">
    <text evidence="10">Catalyzes the transfer of an acyl group from acyl-phosphate (acyl-PO(4)) to glycerol-3-phosphate (G3P) to form lysophosphatidic acid (LPA). This enzyme utilizes acyl-phosphate as fatty acyl donor, but not acyl-CoA or acyl-ACP.</text>
</comment>
<keyword evidence="8 10" id="KW-0594">Phospholipid biosynthesis</keyword>
<gene>
    <name evidence="10 11" type="primary">plsY</name>
    <name evidence="11" type="ORF">KX01_1215</name>
</gene>
<evidence type="ECO:0000256" key="9">
    <source>
        <dbReference type="ARBA" id="ARBA00023264"/>
    </source>
</evidence>
<dbReference type="Proteomes" id="UP000182521">
    <property type="component" value="Chromosome"/>
</dbReference>
<dbReference type="STRING" id="1542390.KX01_1215"/>
<keyword evidence="6 10" id="KW-0443">Lipid metabolism</keyword>
<dbReference type="GO" id="GO:0005886">
    <property type="term" value="C:plasma membrane"/>
    <property type="evidence" value="ECO:0007669"/>
    <property type="project" value="UniProtKB-SubCell"/>
</dbReference>
<comment type="catalytic activity">
    <reaction evidence="10">
        <text>an acyl phosphate + sn-glycerol 3-phosphate = a 1-acyl-sn-glycero-3-phosphate + phosphate</text>
        <dbReference type="Rhea" id="RHEA:34075"/>
        <dbReference type="ChEBI" id="CHEBI:43474"/>
        <dbReference type="ChEBI" id="CHEBI:57597"/>
        <dbReference type="ChEBI" id="CHEBI:57970"/>
        <dbReference type="ChEBI" id="CHEBI:59918"/>
        <dbReference type="EC" id="2.3.1.275"/>
    </reaction>
</comment>
<reference evidence="12" key="1">
    <citation type="submission" date="2014-10" db="EMBL/GenBank/DDBJ databases">
        <authorList>
            <person name="Kuske C.R."/>
            <person name="Challacombe J.F."/>
            <person name="Daligault H.E."/>
            <person name="Davenport K.W."/>
            <person name="Johnson S.L."/>
            <person name="Siddaramappa S."/>
            <person name="Petersen J.M."/>
        </authorList>
    </citation>
    <scope>NUCLEOTIDE SEQUENCE [LARGE SCALE GENOMIC DNA]</scope>
    <source>
        <strain evidence="12">CA97-1460</strain>
    </source>
</reference>
<dbReference type="KEGG" id="frc:KX01_1215"/>
<organism evidence="11 12">
    <name type="scientific">Francisella frigiditurris</name>
    <dbReference type="NCBI Taxonomy" id="1542390"/>
    <lineage>
        <taxon>Bacteria</taxon>
        <taxon>Pseudomonadati</taxon>
        <taxon>Pseudomonadota</taxon>
        <taxon>Gammaproteobacteria</taxon>
        <taxon>Thiotrichales</taxon>
        <taxon>Francisellaceae</taxon>
        <taxon>Francisella</taxon>
    </lineage>
</organism>
<feature type="transmembrane region" description="Helical" evidence="10">
    <location>
        <begin position="145"/>
        <end position="176"/>
    </location>
</feature>
<dbReference type="EMBL" id="CP009654">
    <property type="protein sequence ID" value="APC96541.1"/>
    <property type="molecule type" value="Genomic_DNA"/>
</dbReference>
<dbReference type="GO" id="GO:0043772">
    <property type="term" value="F:acyl-phosphate glycerol-3-phosphate acyltransferase activity"/>
    <property type="evidence" value="ECO:0007669"/>
    <property type="project" value="UniProtKB-UniRule"/>
</dbReference>
<dbReference type="EC" id="2.3.1.275" evidence="10"/>
<keyword evidence="12" id="KW-1185">Reference proteome</keyword>
<evidence type="ECO:0000313" key="12">
    <source>
        <dbReference type="Proteomes" id="UP000182521"/>
    </source>
</evidence>
<feature type="transmembrane region" description="Helical" evidence="10">
    <location>
        <begin position="6"/>
        <end position="28"/>
    </location>
</feature>
<evidence type="ECO:0000256" key="2">
    <source>
        <dbReference type="ARBA" id="ARBA00022516"/>
    </source>
</evidence>
<keyword evidence="11" id="KW-0012">Acyltransferase</keyword>
<evidence type="ECO:0000256" key="7">
    <source>
        <dbReference type="ARBA" id="ARBA00023136"/>
    </source>
</evidence>
<evidence type="ECO:0000256" key="1">
    <source>
        <dbReference type="ARBA" id="ARBA00022475"/>
    </source>
</evidence>
<comment type="subunit">
    <text evidence="10">Probably interacts with PlsX.</text>
</comment>
<comment type="pathway">
    <text evidence="10">Lipid metabolism; phospholipid metabolism.</text>
</comment>
<keyword evidence="3 10" id="KW-0808">Transferase</keyword>
<keyword evidence="4 10" id="KW-0812">Transmembrane</keyword>
<evidence type="ECO:0000313" key="11">
    <source>
        <dbReference type="EMBL" id="APC96541.1"/>
    </source>
</evidence>
<keyword evidence="1 10" id="KW-1003">Cell membrane</keyword>
<evidence type="ECO:0000256" key="3">
    <source>
        <dbReference type="ARBA" id="ARBA00022679"/>
    </source>
</evidence>
<comment type="subcellular location">
    <subcellularLocation>
        <location evidence="10">Cell membrane</location>
        <topology evidence="10">Multi-pass membrane protein</topology>
    </subcellularLocation>
</comment>
<dbReference type="Pfam" id="PF02660">
    <property type="entry name" value="G3P_acyltransf"/>
    <property type="match status" value="1"/>
</dbReference>
<dbReference type="RefSeq" id="WP_071664125.1">
    <property type="nucleotide sequence ID" value="NZ_CP009654.1"/>
</dbReference>
<keyword evidence="5 10" id="KW-1133">Transmembrane helix</keyword>
<dbReference type="AlphaFoldDB" id="A0A1J0KRZ5"/>
<dbReference type="GO" id="GO:0008654">
    <property type="term" value="P:phospholipid biosynthetic process"/>
    <property type="evidence" value="ECO:0007669"/>
    <property type="project" value="UniProtKB-UniRule"/>
</dbReference>
<evidence type="ECO:0000256" key="8">
    <source>
        <dbReference type="ARBA" id="ARBA00023209"/>
    </source>
</evidence>
<dbReference type="InterPro" id="IPR003811">
    <property type="entry name" value="G3P_acylTferase_PlsY"/>
</dbReference>
<feature type="transmembrane region" description="Helical" evidence="10">
    <location>
        <begin position="109"/>
        <end position="133"/>
    </location>
</feature>
<name>A0A1J0KRZ5_9GAMM</name>
<evidence type="ECO:0000256" key="6">
    <source>
        <dbReference type="ARBA" id="ARBA00023098"/>
    </source>
</evidence>
<accession>A0A1J0KRZ5</accession>
<evidence type="ECO:0000256" key="5">
    <source>
        <dbReference type="ARBA" id="ARBA00022989"/>
    </source>
</evidence>
<keyword evidence="2 10" id="KW-0444">Lipid biosynthesis</keyword>
<comment type="similarity">
    <text evidence="10">Belongs to the PlsY family.</text>
</comment>
<protein>
    <recommendedName>
        <fullName evidence="10">Glycerol-3-phosphate acyltransferase</fullName>
    </recommendedName>
    <alternativeName>
        <fullName evidence="10">Acyl-PO4 G3P acyltransferase</fullName>
    </alternativeName>
    <alternativeName>
        <fullName evidence="10">Acyl-phosphate--glycerol-3-phosphate acyltransferase</fullName>
    </alternativeName>
    <alternativeName>
        <fullName evidence="10">G3P acyltransferase</fullName>
        <shortName evidence="10">GPAT</shortName>
        <ecNumber evidence="10">2.3.1.275</ecNumber>
    </alternativeName>
    <alternativeName>
        <fullName evidence="10">Lysophosphatidic acid synthase</fullName>
        <shortName evidence="10">LPA synthase</shortName>
    </alternativeName>
</protein>
<dbReference type="NCBIfam" id="TIGR00023">
    <property type="entry name" value="glycerol-3-phosphate 1-O-acyltransferase PlsY"/>
    <property type="match status" value="1"/>
</dbReference>
<keyword evidence="7 10" id="KW-0472">Membrane</keyword>
<evidence type="ECO:0000256" key="10">
    <source>
        <dbReference type="HAMAP-Rule" id="MF_01043"/>
    </source>
</evidence>
<sequence length="201" mass="21539">MDLVNFSLLIFAYLLGSINSAIIICYLFRLPSPKSVGSGNPGTTNVLRIGGKVPAALTLLFDLLKGLVPVVVANIYSSSEFIVAFVALYAVLGHIFPIFFGFKGGKGVATLIGTLFGFCWIVGLIFVITWVLVAKITKYSSLSALIATTISCLSVIFLASFKVAIPFIIIALIVIIKHKGNIQRLIKGEESKIGDKAKAKN</sequence>
<dbReference type="HAMAP" id="MF_01043">
    <property type="entry name" value="PlsY"/>
    <property type="match status" value="1"/>
</dbReference>
<keyword evidence="9 10" id="KW-1208">Phospholipid metabolism</keyword>
<feature type="transmembrane region" description="Helical" evidence="10">
    <location>
        <begin position="55"/>
        <end position="76"/>
    </location>
</feature>
<evidence type="ECO:0000256" key="4">
    <source>
        <dbReference type="ARBA" id="ARBA00022692"/>
    </source>
</evidence>
<feature type="transmembrane region" description="Helical" evidence="10">
    <location>
        <begin position="82"/>
        <end position="102"/>
    </location>
</feature>
<dbReference type="PANTHER" id="PTHR30309">
    <property type="entry name" value="INNER MEMBRANE PROTEIN YGIH"/>
    <property type="match status" value="1"/>
</dbReference>
<dbReference type="UniPathway" id="UPA00085"/>
<dbReference type="PANTHER" id="PTHR30309:SF0">
    <property type="entry name" value="GLYCEROL-3-PHOSPHATE ACYLTRANSFERASE-RELATED"/>
    <property type="match status" value="1"/>
</dbReference>